<dbReference type="RefSeq" id="WP_344007354.1">
    <property type="nucleotide sequence ID" value="NZ_BAAAMY010000005.1"/>
</dbReference>
<evidence type="ECO:0000256" key="5">
    <source>
        <dbReference type="SAM" id="Phobius"/>
    </source>
</evidence>
<feature type="transmembrane region" description="Helical" evidence="5">
    <location>
        <begin position="308"/>
        <end position="329"/>
    </location>
</feature>
<evidence type="ECO:0000256" key="1">
    <source>
        <dbReference type="ARBA" id="ARBA00004651"/>
    </source>
</evidence>
<dbReference type="InterPro" id="IPR020846">
    <property type="entry name" value="MFS_dom"/>
</dbReference>
<dbReference type="Gene3D" id="1.20.1250.20">
    <property type="entry name" value="MFS general substrate transporter like domains"/>
    <property type="match status" value="2"/>
</dbReference>
<dbReference type="PANTHER" id="PTHR23542">
    <property type="match status" value="1"/>
</dbReference>
<feature type="transmembrane region" description="Helical" evidence="5">
    <location>
        <begin position="48"/>
        <end position="68"/>
    </location>
</feature>
<evidence type="ECO:0000256" key="3">
    <source>
        <dbReference type="ARBA" id="ARBA00022989"/>
    </source>
</evidence>
<organism evidence="7 8">
    <name type="scientific">Nocardioides lentus</name>
    <dbReference type="NCBI Taxonomy" id="338077"/>
    <lineage>
        <taxon>Bacteria</taxon>
        <taxon>Bacillati</taxon>
        <taxon>Actinomycetota</taxon>
        <taxon>Actinomycetes</taxon>
        <taxon>Propionibacteriales</taxon>
        <taxon>Nocardioidaceae</taxon>
        <taxon>Nocardioides</taxon>
    </lineage>
</organism>
<evidence type="ECO:0000313" key="7">
    <source>
        <dbReference type="EMBL" id="GAA1921196.1"/>
    </source>
</evidence>
<evidence type="ECO:0000259" key="6">
    <source>
        <dbReference type="PROSITE" id="PS50850"/>
    </source>
</evidence>
<proteinExistence type="predicted"/>
<dbReference type="InterPro" id="IPR036259">
    <property type="entry name" value="MFS_trans_sf"/>
</dbReference>
<keyword evidence="3 5" id="KW-1133">Transmembrane helix</keyword>
<protein>
    <submittedName>
        <fullName evidence="7">MFS transporter</fullName>
    </submittedName>
</protein>
<name>A0ABP5AS00_9ACTN</name>
<sequence length="420" mass="40817">MSPLRTYRRLFQLAGPAYVLVAFLGRLPLAMSQLGTLLLVSGATDSYGLGGLAAGALAVANAVGSPVAGGIADRTGQRTVVLVQSLLGAGALTGLVGATHAGLPAPVLVVLAGLAGLVMPQVGPLARVRWRPVTAGTGSEQRRLVDAAFSYEGAADEASFVLGPALVGAVAVVISPGGSLLVAAGLLAVFGTAFALHRTAALTGGAVRRLGDGRLVTGAFAALMLAQALIGTLFGSVQTGATALATAAGQPGAAGGIHATLGVGSVVAGLATAYLPARIGHDRRVLAAAVGLVVLGAPLLLVSSPATAVPVVAVLGLAVAPYMIAVFSLGERIVPAARVGAAMTLLAAATGVGYAVGSGTAGRLADAAGEGAGHTAAFSVTVTATALALVLALVCRPAWARAVARGNDEAEPAAEASALV</sequence>
<accession>A0ABP5AS00</accession>
<dbReference type="Proteomes" id="UP001501612">
    <property type="component" value="Unassembled WGS sequence"/>
</dbReference>
<feature type="transmembrane region" description="Helical" evidence="5">
    <location>
        <begin position="180"/>
        <end position="203"/>
    </location>
</feature>
<feature type="domain" description="Major facilitator superfamily (MFS) profile" evidence="6">
    <location>
        <begin position="219"/>
        <end position="420"/>
    </location>
</feature>
<reference evidence="8" key="1">
    <citation type="journal article" date="2019" name="Int. J. Syst. Evol. Microbiol.">
        <title>The Global Catalogue of Microorganisms (GCM) 10K type strain sequencing project: providing services to taxonomists for standard genome sequencing and annotation.</title>
        <authorList>
            <consortium name="The Broad Institute Genomics Platform"/>
            <consortium name="The Broad Institute Genome Sequencing Center for Infectious Disease"/>
            <person name="Wu L."/>
            <person name="Ma J."/>
        </authorList>
    </citation>
    <scope>NUCLEOTIDE SEQUENCE [LARGE SCALE GENOMIC DNA]</scope>
    <source>
        <strain evidence="8">JCM 14046</strain>
    </source>
</reference>
<feature type="transmembrane region" description="Helical" evidence="5">
    <location>
        <begin position="215"/>
        <end position="237"/>
    </location>
</feature>
<feature type="transmembrane region" description="Helical" evidence="5">
    <location>
        <begin position="336"/>
        <end position="356"/>
    </location>
</feature>
<feature type="transmembrane region" description="Helical" evidence="5">
    <location>
        <begin position="80"/>
        <end position="101"/>
    </location>
</feature>
<dbReference type="PANTHER" id="PTHR23542:SF1">
    <property type="entry name" value="MAJOR FACILITATOR SUPERFAMILY (MFS) PROFILE DOMAIN-CONTAINING PROTEIN"/>
    <property type="match status" value="1"/>
</dbReference>
<feature type="transmembrane region" description="Helical" evidence="5">
    <location>
        <begin position="376"/>
        <end position="395"/>
    </location>
</feature>
<feature type="transmembrane region" description="Helical" evidence="5">
    <location>
        <begin position="284"/>
        <end position="302"/>
    </location>
</feature>
<keyword evidence="8" id="KW-1185">Reference proteome</keyword>
<dbReference type="EMBL" id="BAAAMY010000005">
    <property type="protein sequence ID" value="GAA1921196.1"/>
    <property type="molecule type" value="Genomic_DNA"/>
</dbReference>
<comment type="caution">
    <text evidence="7">The sequence shown here is derived from an EMBL/GenBank/DDBJ whole genome shotgun (WGS) entry which is preliminary data.</text>
</comment>
<dbReference type="PROSITE" id="PS50850">
    <property type="entry name" value="MFS"/>
    <property type="match status" value="1"/>
</dbReference>
<evidence type="ECO:0000256" key="2">
    <source>
        <dbReference type="ARBA" id="ARBA00022692"/>
    </source>
</evidence>
<evidence type="ECO:0000313" key="8">
    <source>
        <dbReference type="Proteomes" id="UP001501612"/>
    </source>
</evidence>
<dbReference type="SUPFAM" id="SSF103473">
    <property type="entry name" value="MFS general substrate transporter"/>
    <property type="match status" value="1"/>
</dbReference>
<feature type="transmembrane region" description="Helical" evidence="5">
    <location>
        <begin position="257"/>
        <end position="277"/>
    </location>
</feature>
<keyword evidence="4 5" id="KW-0472">Membrane</keyword>
<evidence type="ECO:0000256" key="4">
    <source>
        <dbReference type="ARBA" id="ARBA00023136"/>
    </source>
</evidence>
<gene>
    <name evidence="7" type="ORF">GCM10009737_23370</name>
</gene>
<keyword evidence="2 5" id="KW-0812">Transmembrane</keyword>
<comment type="subcellular location">
    <subcellularLocation>
        <location evidence="1">Cell membrane</location>
        <topology evidence="1">Multi-pass membrane protein</topology>
    </subcellularLocation>
</comment>